<evidence type="ECO:0000313" key="13">
    <source>
        <dbReference type="Proteomes" id="UP001530400"/>
    </source>
</evidence>
<evidence type="ECO:0000256" key="8">
    <source>
        <dbReference type="SAM" id="Phobius"/>
    </source>
</evidence>
<dbReference type="PANTHER" id="PTHR45778:SF7">
    <property type="entry name" value="PURPLE ACID PHOSPHATASE"/>
    <property type="match status" value="1"/>
</dbReference>
<dbReference type="InterPro" id="IPR004843">
    <property type="entry name" value="Calcineurin-like_PHP"/>
</dbReference>
<dbReference type="Proteomes" id="UP001530400">
    <property type="component" value="Unassembled WGS sequence"/>
</dbReference>
<dbReference type="CDD" id="cd00839">
    <property type="entry name" value="MPP_PAPs"/>
    <property type="match status" value="1"/>
</dbReference>
<dbReference type="Gene3D" id="2.60.40.380">
    <property type="entry name" value="Purple acid phosphatase-like, N-terminal"/>
    <property type="match status" value="1"/>
</dbReference>
<dbReference type="InterPro" id="IPR041792">
    <property type="entry name" value="MPP_PAP"/>
</dbReference>
<comment type="subunit">
    <text evidence="2">Homodimer.</text>
</comment>
<evidence type="ECO:0000256" key="5">
    <source>
        <dbReference type="ARBA" id="ARBA00023180"/>
    </source>
</evidence>
<dbReference type="InterPro" id="IPR029052">
    <property type="entry name" value="Metallo-depent_PP-like"/>
</dbReference>
<feature type="region of interest" description="Disordered" evidence="7">
    <location>
        <begin position="1"/>
        <end position="22"/>
    </location>
</feature>
<comment type="caution">
    <text evidence="12">The sequence shown here is derived from an EMBL/GenBank/DDBJ whole genome shotgun (WGS) entry which is preliminary data.</text>
</comment>
<dbReference type="EC" id="3.1.3.2" evidence="6"/>
<feature type="region of interest" description="Disordered" evidence="7">
    <location>
        <begin position="67"/>
        <end position="87"/>
    </location>
</feature>
<keyword evidence="3" id="KW-0964">Secreted</keyword>
<dbReference type="GO" id="GO:0005576">
    <property type="term" value="C:extracellular region"/>
    <property type="evidence" value="ECO:0007669"/>
    <property type="project" value="UniProtKB-SubCell"/>
</dbReference>
<dbReference type="GO" id="GO:0003993">
    <property type="term" value="F:acid phosphatase activity"/>
    <property type="evidence" value="ECO:0007669"/>
    <property type="project" value="UniProtKB-EC"/>
</dbReference>
<comment type="subcellular location">
    <subcellularLocation>
        <location evidence="1">Secreted</location>
    </subcellularLocation>
</comment>
<keyword evidence="8" id="KW-0812">Transmembrane</keyword>
<feature type="domain" description="Purple acid phosphatase N-terminal" evidence="11">
    <location>
        <begin position="304"/>
        <end position="419"/>
    </location>
</feature>
<dbReference type="InterPro" id="IPR008963">
    <property type="entry name" value="Purple_acid_Pase-like_N"/>
</dbReference>
<dbReference type="EMBL" id="JALLPJ020001392">
    <property type="protein sequence ID" value="KAL3765977.1"/>
    <property type="molecule type" value="Genomic_DNA"/>
</dbReference>
<evidence type="ECO:0000259" key="10">
    <source>
        <dbReference type="Pfam" id="PF14008"/>
    </source>
</evidence>
<feature type="compositionally biased region" description="Basic and acidic residues" evidence="7">
    <location>
        <begin position="67"/>
        <end position="84"/>
    </location>
</feature>
<keyword evidence="4" id="KW-0732">Signal</keyword>
<feature type="domain" description="Purple acid phosphatase C-terminal" evidence="10">
    <location>
        <begin position="699"/>
        <end position="757"/>
    </location>
</feature>
<dbReference type="InterPro" id="IPR025733">
    <property type="entry name" value="PAPs_C"/>
</dbReference>
<feature type="domain" description="Calcineurin-like phosphoesterase" evidence="9">
    <location>
        <begin position="476"/>
        <end position="683"/>
    </location>
</feature>
<evidence type="ECO:0000256" key="2">
    <source>
        <dbReference type="ARBA" id="ARBA00011738"/>
    </source>
</evidence>
<keyword evidence="8" id="KW-1133">Transmembrane helix</keyword>
<name>A0ABD3MRA9_9STRA</name>
<dbReference type="InterPro" id="IPR015914">
    <property type="entry name" value="PAPs_N"/>
</dbReference>
<evidence type="ECO:0000259" key="11">
    <source>
        <dbReference type="Pfam" id="PF16656"/>
    </source>
</evidence>
<proteinExistence type="inferred from homology"/>
<dbReference type="Pfam" id="PF16656">
    <property type="entry name" value="Pur_ac_phosph_N"/>
    <property type="match status" value="1"/>
</dbReference>
<dbReference type="Pfam" id="PF14008">
    <property type="entry name" value="Metallophos_C"/>
    <property type="match status" value="1"/>
</dbReference>
<comment type="similarity">
    <text evidence="6">Belongs to the metallophosphoesterase superfamily. Purple acid phosphatase family.</text>
</comment>
<sequence length="765" mass="84079">MDEDHLAESTAPLLPTSEASPASSLEINDVASKPRPLPTICIIVTPIVILIPLLFLLALLLPHPQDKEAQGPPKETKVPQRPHEPAASTVLQFVTERGDLVDPRNSRLYEQLRNGVFYAMYPDADNANGGPYSSDDPCGEQPNDPCGEQPNDPCGVPIDPSPFRLEVSHESVEFGQELHISWHENDNNEASIEDQDIILALSCGDTNSVMIGENLVDAATLAQVKATHAYSYHNQVKSNENEANLNNEWIIPNFPAIYSNQCLFTMLMQSPRWYKYRKDYPVKTVRYDILSQKRIDLSSSQEQPTQIHLGLSSDPNARYIQFTTGLPGGSVVEIAKRPADSEAELTFVKLTGSSTSYSAQDMCQSPANTVDNAGVGFSNPGQLHIVKAEGLEDDSNYVYRVGLAMGQGVRWSDYFEFQTFPSVKVDELLDGSKAVTTFLAVADQGVMQSLDSNTPATAPSTMLRDLEFDVELRHGKEAAQDVADLITNIIRNETVSAIHHPGDLSYANGAGHVWDRYMVMIQPYASRVPVTVGVGNHEYDHTQGGVGKDPSGVISDGGFQPYWGNFDEASGGECGVPVSKRFAGPENGNGVFWYSFNQPLVHIIMLSTEHNMTVNSPQYKWLQTDLESVNRTVTPWLIVEVHRPMYDKYAEGDAVTVALQYEVEDLFYLNNVDLVISGHVHSYLRTCDGLFRGKCDSGGPIHVSVGTGGAPLDGGHANIPWVEKYDGDHWGVGKASVLNASSLKWEFIAVGGEVTDEYMISRDRK</sequence>
<dbReference type="PANTHER" id="PTHR45778">
    <property type="entry name" value="PURPLE ACID PHOSPHATASE-RELATED"/>
    <property type="match status" value="1"/>
</dbReference>
<dbReference type="SUPFAM" id="SSF56300">
    <property type="entry name" value="Metallo-dependent phosphatases"/>
    <property type="match status" value="1"/>
</dbReference>
<evidence type="ECO:0000256" key="4">
    <source>
        <dbReference type="ARBA" id="ARBA00022729"/>
    </source>
</evidence>
<accession>A0ABD3MRA9</accession>
<keyword evidence="6" id="KW-0378">Hydrolase</keyword>
<comment type="catalytic activity">
    <reaction evidence="6">
        <text>a phosphate monoester + H2O = an alcohol + phosphate</text>
        <dbReference type="Rhea" id="RHEA:15017"/>
        <dbReference type="ChEBI" id="CHEBI:15377"/>
        <dbReference type="ChEBI" id="CHEBI:30879"/>
        <dbReference type="ChEBI" id="CHEBI:43474"/>
        <dbReference type="ChEBI" id="CHEBI:67140"/>
        <dbReference type="EC" id="3.1.3.2"/>
    </reaction>
</comment>
<evidence type="ECO:0000256" key="7">
    <source>
        <dbReference type="SAM" id="MobiDB-lite"/>
    </source>
</evidence>
<feature type="transmembrane region" description="Helical" evidence="8">
    <location>
        <begin position="40"/>
        <end position="61"/>
    </location>
</feature>
<dbReference type="AlphaFoldDB" id="A0ABD3MRA9"/>
<evidence type="ECO:0000256" key="6">
    <source>
        <dbReference type="RuleBase" id="RU361203"/>
    </source>
</evidence>
<keyword evidence="5" id="KW-0325">Glycoprotein</keyword>
<protein>
    <recommendedName>
        <fullName evidence="6">Purple acid phosphatase</fullName>
        <ecNumber evidence="6">3.1.3.2</ecNumber>
    </recommendedName>
</protein>
<keyword evidence="8" id="KW-0472">Membrane</keyword>
<evidence type="ECO:0000313" key="12">
    <source>
        <dbReference type="EMBL" id="KAL3765977.1"/>
    </source>
</evidence>
<dbReference type="Gene3D" id="3.60.21.10">
    <property type="match status" value="1"/>
</dbReference>
<dbReference type="SUPFAM" id="SSF49363">
    <property type="entry name" value="Purple acid phosphatase, N-terminal domain"/>
    <property type="match status" value="1"/>
</dbReference>
<gene>
    <name evidence="12" type="ORF">ACHAWO_002969</name>
</gene>
<evidence type="ECO:0000256" key="3">
    <source>
        <dbReference type="ARBA" id="ARBA00022525"/>
    </source>
</evidence>
<evidence type="ECO:0000256" key="1">
    <source>
        <dbReference type="ARBA" id="ARBA00004613"/>
    </source>
</evidence>
<organism evidence="12 13">
    <name type="scientific">Cyclotella atomus</name>
    <dbReference type="NCBI Taxonomy" id="382360"/>
    <lineage>
        <taxon>Eukaryota</taxon>
        <taxon>Sar</taxon>
        <taxon>Stramenopiles</taxon>
        <taxon>Ochrophyta</taxon>
        <taxon>Bacillariophyta</taxon>
        <taxon>Coscinodiscophyceae</taxon>
        <taxon>Thalassiosirophycidae</taxon>
        <taxon>Stephanodiscales</taxon>
        <taxon>Stephanodiscaceae</taxon>
        <taxon>Cyclotella</taxon>
    </lineage>
</organism>
<dbReference type="Pfam" id="PF00149">
    <property type="entry name" value="Metallophos"/>
    <property type="match status" value="1"/>
</dbReference>
<keyword evidence="13" id="KW-1185">Reference proteome</keyword>
<reference evidence="12 13" key="1">
    <citation type="submission" date="2024-10" db="EMBL/GenBank/DDBJ databases">
        <title>Updated reference genomes for cyclostephanoid diatoms.</title>
        <authorList>
            <person name="Roberts W.R."/>
            <person name="Alverson A.J."/>
        </authorList>
    </citation>
    <scope>NUCLEOTIDE SEQUENCE [LARGE SCALE GENOMIC DNA]</scope>
    <source>
        <strain evidence="12 13">AJA010-31</strain>
    </source>
</reference>
<evidence type="ECO:0000259" key="9">
    <source>
        <dbReference type="Pfam" id="PF00149"/>
    </source>
</evidence>